<keyword evidence="1" id="KW-0812">Transmembrane</keyword>
<dbReference type="Proteomes" id="UP000221168">
    <property type="component" value="Unassembled WGS sequence"/>
</dbReference>
<keyword evidence="3" id="KW-1185">Reference proteome</keyword>
<protein>
    <recommendedName>
        <fullName evidence="4">Major facilitator superfamily (MFS) profile domain-containing protein</fullName>
    </recommendedName>
</protein>
<keyword evidence="1" id="KW-0472">Membrane</keyword>
<accession>A0A2G1QTC1</accession>
<dbReference type="AlphaFoldDB" id="A0A2G1QTC1"/>
<keyword evidence="1" id="KW-1133">Transmembrane helix</keyword>
<name>A0A2G1QTC1_9HYPH</name>
<gene>
    <name evidence="2" type="ORF">CSC94_02035</name>
</gene>
<proteinExistence type="predicted"/>
<feature type="transmembrane region" description="Helical" evidence="1">
    <location>
        <begin position="45"/>
        <end position="69"/>
    </location>
</feature>
<evidence type="ECO:0000256" key="1">
    <source>
        <dbReference type="SAM" id="Phobius"/>
    </source>
</evidence>
<sequence>MAAARKAGFALLGAILGAVLGGFVGFGAGFAYVELANVTDFEGASGYAVVFWSLLGVVVGLVTGIIVGVRRG</sequence>
<comment type="caution">
    <text evidence="2">The sequence shown here is derived from an EMBL/GenBank/DDBJ whole genome shotgun (WGS) entry which is preliminary data.</text>
</comment>
<organism evidence="2 3">
    <name type="scientific">Zhengella mangrovi</name>
    <dbReference type="NCBI Taxonomy" id="1982044"/>
    <lineage>
        <taxon>Bacteria</taxon>
        <taxon>Pseudomonadati</taxon>
        <taxon>Pseudomonadota</taxon>
        <taxon>Alphaproteobacteria</taxon>
        <taxon>Hyphomicrobiales</taxon>
        <taxon>Notoacmeibacteraceae</taxon>
        <taxon>Zhengella</taxon>
    </lineage>
</organism>
<evidence type="ECO:0000313" key="2">
    <source>
        <dbReference type="EMBL" id="PHP68796.1"/>
    </source>
</evidence>
<evidence type="ECO:0000313" key="3">
    <source>
        <dbReference type="Proteomes" id="UP000221168"/>
    </source>
</evidence>
<reference evidence="2 3" key="1">
    <citation type="submission" date="2017-10" db="EMBL/GenBank/DDBJ databases">
        <title>Sedimentibacterium mangrovi gen. nov., sp. nov., a novel member of family Phyllobacteriacea isolated from mangrove sediment.</title>
        <authorList>
            <person name="Liao H."/>
            <person name="Tian Y."/>
        </authorList>
    </citation>
    <scope>NUCLEOTIDE SEQUENCE [LARGE SCALE GENOMIC DNA]</scope>
    <source>
        <strain evidence="2 3">X9-2-2</strain>
    </source>
</reference>
<feature type="transmembrane region" description="Helical" evidence="1">
    <location>
        <begin position="7"/>
        <end position="33"/>
    </location>
</feature>
<dbReference type="RefSeq" id="WP_133122807.1">
    <property type="nucleotide sequence ID" value="NZ_PDVP01000001.1"/>
</dbReference>
<evidence type="ECO:0008006" key="4">
    <source>
        <dbReference type="Google" id="ProtNLM"/>
    </source>
</evidence>
<dbReference type="EMBL" id="PDVP01000001">
    <property type="protein sequence ID" value="PHP68796.1"/>
    <property type="molecule type" value="Genomic_DNA"/>
</dbReference>